<dbReference type="PROSITE" id="PS51351">
    <property type="entry name" value="TFIIE_BETA_C"/>
    <property type="match status" value="1"/>
</dbReference>
<dbReference type="EMBL" id="ATCN01000922">
    <property type="protein sequence ID" value="EPR78240.1"/>
    <property type="molecule type" value="Genomic_DNA"/>
</dbReference>
<name>S7W629_SPRLO</name>
<dbReference type="HOGENOM" id="CLU_056580_3_0_1"/>
<protein>
    <submittedName>
        <fullName evidence="2">Transcription initiation factor IIE beta subunit</fullName>
    </submittedName>
</protein>
<gene>
    <name evidence="2" type="ORF">SLOPH_2451</name>
</gene>
<dbReference type="InParanoid" id="S7W629"/>
<evidence type="ECO:0000259" key="1">
    <source>
        <dbReference type="PROSITE" id="PS51351"/>
    </source>
</evidence>
<dbReference type="OrthoDB" id="3907302at2759"/>
<dbReference type="GO" id="GO:0003743">
    <property type="term" value="F:translation initiation factor activity"/>
    <property type="evidence" value="ECO:0007669"/>
    <property type="project" value="UniProtKB-KW"/>
</dbReference>
<dbReference type="PANTHER" id="PTHR12716:SF8">
    <property type="entry name" value="TRANSCRIPTION INITIATION FACTOR IIE SUBUNIT BETA"/>
    <property type="match status" value="1"/>
</dbReference>
<accession>S7W629</accession>
<dbReference type="GO" id="GO:0001097">
    <property type="term" value="F:TFIIH-class transcription factor complex binding"/>
    <property type="evidence" value="ECO:0007669"/>
    <property type="project" value="TreeGrafter"/>
</dbReference>
<dbReference type="VEuPathDB" id="MicrosporidiaDB:SLOPH_2451"/>
<dbReference type="InterPro" id="IPR003166">
    <property type="entry name" value="TFIIE_bsu_DNA-bd"/>
</dbReference>
<comment type="caution">
    <text evidence="2">The sequence shown here is derived from an EMBL/GenBank/DDBJ whole genome shotgun (WGS) entry which is preliminary data.</text>
</comment>
<dbReference type="STRING" id="1358809.S7W629"/>
<evidence type="ECO:0000313" key="3">
    <source>
        <dbReference type="Proteomes" id="UP000014978"/>
    </source>
</evidence>
<keyword evidence="3" id="KW-1185">Reference proteome</keyword>
<reference evidence="3" key="1">
    <citation type="journal article" date="2013" name="PLoS Genet.">
        <title>The genome of Spraguea lophii and the basis of host-microsporidian interactions.</title>
        <authorList>
            <person name="Campbell S.E."/>
            <person name="Williams T.A."/>
            <person name="Yousuf A."/>
            <person name="Soanes D.M."/>
            <person name="Paszkiewicz K.H."/>
            <person name="Williams B.A.P."/>
        </authorList>
    </citation>
    <scope>NUCLEOTIDE SEQUENCE [LARGE SCALE GENOMIC DNA]</scope>
    <source>
        <strain evidence="3">42_110</strain>
    </source>
</reference>
<dbReference type="GO" id="GO:0005673">
    <property type="term" value="C:transcription factor TFIIE complex"/>
    <property type="evidence" value="ECO:0007669"/>
    <property type="project" value="InterPro"/>
</dbReference>
<keyword evidence="2" id="KW-0396">Initiation factor</keyword>
<dbReference type="Proteomes" id="UP000014978">
    <property type="component" value="Unassembled WGS sequence"/>
</dbReference>
<dbReference type="AlphaFoldDB" id="S7W629"/>
<dbReference type="InterPro" id="IPR016656">
    <property type="entry name" value="TFIIE-bsu"/>
</dbReference>
<dbReference type="PANTHER" id="PTHR12716">
    <property type="entry name" value="TRANSCRIPTION INITIATION FACTOR IIE, BETA SUBUNIT"/>
    <property type="match status" value="1"/>
</dbReference>
<evidence type="ECO:0000313" key="2">
    <source>
        <dbReference type="EMBL" id="EPR78240.1"/>
    </source>
</evidence>
<organism evidence="2 3">
    <name type="scientific">Spraguea lophii (strain 42_110)</name>
    <name type="common">Microsporidian parasite</name>
    <dbReference type="NCBI Taxonomy" id="1358809"/>
    <lineage>
        <taxon>Eukaryota</taxon>
        <taxon>Fungi</taxon>
        <taxon>Fungi incertae sedis</taxon>
        <taxon>Microsporidia</taxon>
        <taxon>Spragueidae</taxon>
        <taxon>Spraguea</taxon>
    </lineage>
</organism>
<dbReference type="Pfam" id="PF02186">
    <property type="entry name" value="TFIIE_beta"/>
    <property type="match status" value="1"/>
</dbReference>
<proteinExistence type="predicted"/>
<keyword evidence="2" id="KW-0648">Protein biosynthesis</keyword>
<sequence>MIKSINKYFFNIFYTLTYTQNPMGFDTPYNHTERKHINTYIHDILKFLKTKDSNVDIREVSRNIGIDIGKDKELLSYISKNPRIKYKNNSLEFIPEYVANSVNDLRKILMDLKKCVEMRKLLDTNKPIQSYIDELLSKGEIFIIKDIDGEEIVFYNDMVVDSLPENIKDLYFSIKVPVYQDILRELNAAGMKVDNEEKKMLVIKKQKKVKKHKRKIKLTNTHVKGLDLGE</sequence>
<dbReference type="OMA" id="RTKKDNH"/>
<feature type="domain" description="TFIIE beta" evidence="1">
    <location>
        <begin position="25"/>
        <end position="100"/>
    </location>
</feature>
<dbReference type="GO" id="GO:0006367">
    <property type="term" value="P:transcription initiation at RNA polymerase II promoter"/>
    <property type="evidence" value="ECO:0007669"/>
    <property type="project" value="InterPro"/>
</dbReference>